<dbReference type="Gene3D" id="2.60.40.150">
    <property type="entry name" value="C2 domain"/>
    <property type="match status" value="1"/>
</dbReference>
<accession>A0A183CQE1</accession>
<evidence type="ECO:0000256" key="1">
    <source>
        <dbReference type="SAM" id="MobiDB-lite"/>
    </source>
</evidence>
<evidence type="ECO:0000313" key="2">
    <source>
        <dbReference type="Proteomes" id="UP000050741"/>
    </source>
</evidence>
<feature type="compositionally biased region" description="Low complexity" evidence="1">
    <location>
        <begin position="63"/>
        <end position="74"/>
    </location>
</feature>
<evidence type="ECO:0000313" key="3">
    <source>
        <dbReference type="WBParaSite" id="GPLIN_001509900"/>
    </source>
</evidence>
<feature type="compositionally biased region" description="Basic residues" evidence="1">
    <location>
        <begin position="119"/>
        <end position="133"/>
    </location>
</feature>
<dbReference type="AlphaFoldDB" id="A0A183CQE1"/>
<sequence length="307" mass="33669">EQKSSAQTTIPPVPARRSLLGPLQPIITPQGRQLKKYPAPLPPPMPELLTSRKAVEFAEPLHSSIPPSDVSSSSFAEDVTLGSGRSSNSSAEADGSSSSASNVTPRNGAERDDEEKEKKLKTQIKKHPAKKPTKAPIKIAPAPTTPAIRIRPYPKLGQADEGVEGESFAVLVPPNSATVEVQIGSLRLVDHSPLHHAQFDDGRVFVEWNFLDFERDHCVTEDDVEIPRRPTESVNFVHQSAYELNPNRIALLSQWTELNIRLTFTLVMMDPGEGNGDLDDLCMGELDLLEVLDSSTHSLLSMDNYLK</sequence>
<dbReference type="WBParaSite" id="GPLIN_001509900">
    <property type="protein sequence ID" value="GPLIN_001509900"/>
    <property type="gene ID" value="GPLIN_001509900"/>
</dbReference>
<organism evidence="2 3">
    <name type="scientific">Globodera pallida</name>
    <name type="common">Potato cyst nematode worm</name>
    <name type="synonym">Heterodera pallida</name>
    <dbReference type="NCBI Taxonomy" id="36090"/>
    <lineage>
        <taxon>Eukaryota</taxon>
        <taxon>Metazoa</taxon>
        <taxon>Ecdysozoa</taxon>
        <taxon>Nematoda</taxon>
        <taxon>Chromadorea</taxon>
        <taxon>Rhabditida</taxon>
        <taxon>Tylenchina</taxon>
        <taxon>Tylenchomorpha</taxon>
        <taxon>Tylenchoidea</taxon>
        <taxon>Heteroderidae</taxon>
        <taxon>Heteroderinae</taxon>
        <taxon>Globodera</taxon>
    </lineage>
</organism>
<dbReference type="InterPro" id="IPR035892">
    <property type="entry name" value="C2_domain_sf"/>
</dbReference>
<feature type="compositionally biased region" description="Polar residues" evidence="1">
    <location>
        <begin position="1"/>
        <end position="10"/>
    </location>
</feature>
<keyword evidence="2" id="KW-1185">Reference proteome</keyword>
<protein>
    <submittedName>
        <fullName evidence="3">RPGR1_C domain-containing protein</fullName>
    </submittedName>
</protein>
<proteinExistence type="predicted"/>
<reference evidence="2" key="1">
    <citation type="submission" date="2014-05" db="EMBL/GenBank/DDBJ databases">
        <title>The genome and life-stage specific transcriptomes of Globodera pallida elucidate key aspects of plant parasitism by a cyst nematode.</title>
        <authorList>
            <person name="Cotton J.A."/>
            <person name="Lilley C.J."/>
            <person name="Jones L.M."/>
            <person name="Kikuchi T."/>
            <person name="Reid A.J."/>
            <person name="Thorpe P."/>
            <person name="Tsai I.J."/>
            <person name="Beasley H."/>
            <person name="Blok V."/>
            <person name="Cock P.J.A."/>
            <person name="Van den Akker S.E."/>
            <person name="Holroyd N."/>
            <person name="Hunt M."/>
            <person name="Mantelin S."/>
            <person name="Naghra H."/>
            <person name="Pain A."/>
            <person name="Palomares-Rius J.E."/>
            <person name="Zarowiecki M."/>
            <person name="Berriman M."/>
            <person name="Jones J.T."/>
            <person name="Urwin P.E."/>
        </authorList>
    </citation>
    <scope>NUCLEOTIDE SEQUENCE [LARGE SCALE GENOMIC DNA]</scope>
    <source>
        <strain evidence="2">Lindley</strain>
    </source>
</reference>
<reference evidence="3" key="2">
    <citation type="submission" date="2016-06" db="UniProtKB">
        <authorList>
            <consortium name="WormBaseParasite"/>
        </authorList>
    </citation>
    <scope>IDENTIFICATION</scope>
</reference>
<dbReference type="Proteomes" id="UP000050741">
    <property type="component" value="Unassembled WGS sequence"/>
</dbReference>
<feature type="compositionally biased region" description="Low complexity" evidence="1">
    <location>
        <begin position="86"/>
        <end position="101"/>
    </location>
</feature>
<name>A0A183CQE1_GLOPA</name>
<feature type="region of interest" description="Disordered" evidence="1">
    <location>
        <begin position="1"/>
        <end position="139"/>
    </location>
</feature>